<name>A0A0G4E5S8_PSEFS</name>
<evidence type="ECO:0000256" key="5">
    <source>
        <dbReference type="ARBA" id="ARBA00023235"/>
    </source>
</evidence>
<dbReference type="SUPFAM" id="SSF52540">
    <property type="entry name" value="P-loop containing nucleoside triphosphate hydrolases"/>
    <property type="match status" value="1"/>
</dbReference>
<dbReference type="GO" id="GO:0000724">
    <property type="term" value="P:double-strand break repair via homologous recombination"/>
    <property type="evidence" value="ECO:0007669"/>
    <property type="project" value="TreeGrafter"/>
</dbReference>
<comment type="catalytic activity">
    <reaction evidence="6">
        <text>Couples ATP hydrolysis with the unwinding of duplex DNA by translocating in the 3'-5' direction.</text>
        <dbReference type="EC" id="5.6.2.4"/>
    </reaction>
</comment>
<dbReference type="GO" id="GO:0016887">
    <property type="term" value="F:ATP hydrolysis activity"/>
    <property type="evidence" value="ECO:0007669"/>
    <property type="project" value="RHEA"/>
</dbReference>
<gene>
    <name evidence="11" type="ORF">PQBR55_0120</name>
</gene>
<accession>A0A0G4E5S8</accession>
<dbReference type="PANTHER" id="PTHR11070:SF30">
    <property type="entry name" value="F-BOX DNA HELICASE 1"/>
    <property type="match status" value="1"/>
</dbReference>
<keyword evidence="3 11" id="KW-0347">Helicase</keyword>
<evidence type="ECO:0000259" key="10">
    <source>
        <dbReference type="Pfam" id="PF13361"/>
    </source>
</evidence>
<reference evidence="11" key="1">
    <citation type="submission" date="2014-12" db="EMBL/GenBank/DDBJ databases">
        <authorList>
            <person name="Hall J."/>
        </authorList>
    </citation>
    <scope>NUCLEOTIDE SEQUENCE [LARGE SCALE GENOMIC DNA]</scope>
    <source>
        <strain evidence="11">SBW25</strain>
        <plasmid evidence="11">pQBR55</plasmid>
    </source>
</reference>
<organism evidence="11">
    <name type="scientific">Pseudomonas fluorescens (strain SBW25)</name>
    <dbReference type="NCBI Taxonomy" id="216595"/>
    <lineage>
        <taxon>Bacteria</taxon>
        <taxon>Pseudomonadati</taxon>
        <taxon>Pseudomonadota</taxon>
        <taxon>Gammaproteobacteria</taxon>
        <taxon>Pseudomonadales</taxon>
        <taxon>Pseudomonadaceae</taxon>
        <taxon>Pseudomonas</taxon>
    </lineage>
</organism>
<keyword evidence="2" id="KW-0378">Hydrolase</keyword>
<dbReference type="RefSeq" id="WP_176456059.1">
    <property type="nucleotide sequence ID" value="NZ_LN713927.1"/>
</dbReference>
<dbReference type="InterPro" id="IPR014017">
    <property type="entry name" value="DNA_helicase_UvrD-like_C"/>
</dbReference>
<dbReference type="EC" id="5.6.2.4" evidence="7"/>
<keyword evidence="4" id="KW-0067">ATP-binding</keyword>
<dbReference type="EMBL" id="LN713927">
    <property type="protein sequence ID" value="CEK42499.1"/>
    <property type="molecule type" value="Genomic_DNA"/>
</dbReference>
<dbReference type="Pfam" id="PF13361">
    <property type="entry name" value="UvrD_C"/>
    <property type="match status" value="1"/>
</dbReference>
<dbReference type="InterPro" id="IPR027417">
    <property type="entry name" value="P-loop_NTPase"/>
</dbReference>
<sequence length="493" mass="53949">MYVQTEEQNQCVNSALQAANSSTPLVIEAGAGCGKTTTLRSISSALFEAGHAKQLYLAYNSALAAAGREAFPSGVEVRTVHSVAYRALSKALAHRKTGSVYSKHIIDALALEGRSGVPDKFAYARALLTSMERFCASDDNNICLEHIAQWLLHDTISMEQAIDDTQRLFQLVSPLSKGSIPVTHDAYLKTWHLLGAPGMNEYDSVLVDEAQDSSAVMLGCLEHANNLIAVGDSAQQIYAFRGAVDALTNMDGLRCSLSQSFRFGPAVAILANKLLQKKKVKPGLVLKGMADKGTSLTAAPKCEAVTKIYRTNAELVKDALMLYDYNRSDQVFVIGDLEDLASKVRTAFDLKRGAHSGKKHPSFFQFKSFFEAECWAEKYADAEIAQIISMTKEFESRSGDVVGMLENLGARTKALKKPPNDAKFVLTTAHRCKGLEWPNTIIASDFDKLLTAFNQKRLGSKLDDELNLLYVALTRGIQTVDIRSSYLLNIAEN</sequence>
<dbReference type="Gene3D" id="3.40.50.300">
    <property type="entry name" value="P-loop containing nucleotide triphosphate hydrolases"/>
    <property type="match status" value="2"/>
</dbReference>
<dbReference type="GO" id="GO:0003677">
    <property type="term" value="F:DNA binding"/>
    <property type="evidence" value="ECO:0007669"/>
    <property type="project" value="InterPro"/>
</dbReference>
<proteinExistence type="predicted"/>
<evidence type="ECO:0000313" key="11">
    <source>
        <dbReference type="EMBL" id="CEK42499.1"/>
    </source>
</evidence>
<feature type="domain" description="UvrD-like helicase ATP-binding" evidence="9">
    <location>
        <begin position="17"/>
        <end position="244"/>
    </location>
</feature>
<evidence type="ECO:0000256" key="4">
    <source>
        <dbReference type="ARBA" id="ARBA00022840"/>
    </source>
</evidence>
<evidence type="ECO:0000256" key="1">
    <source>
        <dbReference type="ARBA" id="ARBA00022741"/>
    </source>
</evidence>
<dbReference type="InterPro" id="IPR014016">
    <property type="entry name" value="UvrD-like_ATP-bd"/>
</dbReference>
<evidence type="ECO:0000256" key="3">
    <source>
        <dbReference type="ARBA" id="ARBA00022806"/>
    </source>
</evidence>
<evidence type="ECO:0000259" key="9">
    <source>
        <dbReference type="Pfam" id="PF00580"/>
    </source>
</evidence>
<dbReference type="GO" id="GO:0005524">
    <property type="term" value="F:ATP binding"/>
    <property type="evidence" value="ECO:0007669"/>
    <property type="project" value="UniProtKB-KW"/>
</dbReference>
<reference evidence="11" key="2">
    <citation type="submission" date="2015-06" db="EMBL/GenBank/DDBJ databases">
        <title>Environmentally co-occuring mercury resistance plasmids are genetically and phenotypically diverse and confer variable context-dependent fitness effects.</title>
        <authorList>
            <person name="Hall J.P.J."/>
            <person name="Harrison E."/>
            <person name="Lilley A.K."/>
            <person name="Paterson S."/>
            <person name="Spiers A.J."/>
            <person name="Brockhurst M.A."/>
        </authorList>
    </citation>
    <scope>NUCLEOTIDE SEQUENCE [LARGE SCALE GENOMIC DNA]</scope>
    <source>
        <strain evidence="11">SBW25</strain>
        <plasmid evidence="11">pQBR55</plasmid>
    </source>
</reference>
<keyword evidence="11" id="KW-0614">Plasmid</keyword>
<geneLocation type="plasmid" evidence="11">
    <name>pQBR55</name>
</geneLocation>
<dbReference type="GO" id="GO:0031297">
    <property type="term" value="P:replication fork processing"/>
    <property type="evidence" value="ECO:0007669"/>
    <property type="project" value="TreeGrafter"/>
</dbReference>
<evidence type="ECO:0000256" key="8">
    <source>
        <dbReference type="ARBA" id="ARBA00048988"/>
    </source>
</evidence>
<keyword evidence="1" id="KW-0547">Nucleotide-binding</keyword>
<dbReference type="Pfam" id="PF00580">
    <property type="entry name" value="UvrD-helicase"/>
    <property type="match status" value="1"/>
</dbReference>
<dbReference type="InterPro" id="IPR000212">
    <property type="entry name" value="DNA_helicase_UvrD/REP"/>
</dbReference>
<keyword evidence="5" id="KW-0413">Isomerase</keyword>
<evidence type="ECO:0000256" key="7">
    <source>
        <dbReference type="ARBA" id="ARBA00034808"/>
    </source>
</evidence>
<evidence type="ECO:0000256" key="6">
    <source>
        <dbReference type="ARBA" id="ARBA00034617"/>
    </source>
</evidence>
<protein>
    <recommendedName>
        <fullName evidence="7">DNA 3'-5' helicase</fullName>
        <ecNumber evidence="7">5.6.2.4</ecNumber>
    </recommendedName>
</protein>
<dbReference type="AlphaFoldDB" id="A0A0G4E5S8"/>
<feature type="domain" description="UvrD-like helicase C-terminal" evidence="10">
    <location>
        <begin position="383"/>
        <end position="475"/>
    </location>
</feature>
<dbReference type="GO" id="GO:0043138">
    <property type="term" value="F:3'-5' DNA helicase activity"/>
    <property type="evidence" value="ECO:0007669"/>
    <property type="project" value="UniProtKB-EC"/>
</dbReference>
<comment type="catalytic activity">
    <reaction evidence="8">
        <text>ATP + H2O = ADP + phosphate + H(+)</text>
        <dbReference type="Rhea" id="RHEA:13065"/>
        <dbReference type="ChEBI" id="CHEBI:15377"/>
        <dbReference type="ChEBI" id="CHEBI:15378"/>
        <dbReference type="ChEBI" id="CHEBI:30616"/>
        <dbReference type="ChEBI" id="CHEBI:43474"/>
        <dbReference type="ChEBI" id="CHEBI:456216"/>
        <dbReference type="EC" id="5.6.2.4"/>
    </reaction>
</comment>
<evidence type="ECO:0000256" key="2">
    <source>
        <dbReference type="ARBA" id="ARBA00022801"/>
    </source>
</evidence>
<dbReference type="PANTHER" id="PTHR11070">
    <property type="entry name" value="UVRD / RECB / PCRA DNA HELICASE FAMILY MEMBER"/>
    <property type="match status" value="1"/>
</dbReference>